<dbReference type="RefSeq" id="WP_066772481.1">
    <property type="nucleotide sequence ID" value="NZ_CP013244.1"/>
</dbReference>
<gene>
    <name evidence="3" type="ORF">ATE48_13900</name>
</gene>
<dbReference type="EMBL" id="CP013244">
    <property type="protein sequence ID" value="ANP46932.1"/>
    <property type="molecule type" value="Genomic_DNA"/>
</dbReference>
<dbReference type="InterPro" id="IPR018773">
    <property type="entry name" value="MeTrfase_reg_dom_prd"/>
</dbReference>
<reference evidence="3 4" key="1">
    <citation type="submission" date="2015-11" db="EMBL/GenBank/DDBJ databases">
        <title>Whole-Genome Sequence of Candidatus Oderbacter manganicum from the National Park Lower Oder Valley, Germany.</title>
        <authorList>
            <person name="Braun B."/>
            <person name="Liere K."/>
            <person name="Szewzyk U."/>
        </authorList>
    </citation>
    <scope>NUCLEOTIDE SEQUENCE [LARGE SCALE GENOMIC DNA]</scope>
    <source>
        <strain evidence="3 4">OTSz_A_272</strain>
    </source>
</reference>
<dbReference type="SUPFAM" id="SSF53335">
    <property type="entry name" value="S-adenosyl-L-methionine-dependent methyltransferases"/>
    <property type="match status" value="1"/>
</dbReference>
<dbReference type="Pfam" id="PF13649">
    <property type="entry name" value="Methyltransf_25"/>
    <property type="match status" value="1"/>
</dbReference>
<evidence type="ECO:0000313" key="4">
    <source>
        <dbReference type="Proteomes" id="UP000092498"/>
    </source>
</evidence>
<accession>A0A1B1AK43</accession>
<dbReference type="InterPro" id="IPR029063">
    <property type="entry name" value="SAM-dependent_MTases_sf"/>
</dbReference>
<protein>
    <recommendedName>
        <fullName evidence="5">Methyltransferase</fullName>
    </recommendedName>
</protein>
<evidence type="ECO:0000259" key="2">
    <source>
        <dbReference type="Pfam" id="PF13649"/>
    </source>
</evidence>
<feature type="domain" description="Methyltransferase regulatory" evidence="1">
    <location>
        <begin position="216"/>
        <end position="298"/>
    </location>
</feature>
<evidence type="ECO:0008006" key="5">
    <source>
        <dbReference type="Google" id="ProtNLM"/>
    </source>
</evidence>
<dbReference type="CDD" id="cd02440">
    <property type="entry name" value="AdoMet_MTases"/>
    <property type="match status" value="1"/>
</dbReference>
<dbReference type="Pfam" id="PF10119">
    <property type="entry name" value="MethyTransf_Reg"/>
    <property type="match status" value="1"/>
</dbReference>
<dbReference type="OrthoDB" id="5298787at2"/>
<dbReference type="STRING" id="1759059.ATE48_13900"/>
<sequence>MATDEPVDLRKLVYPETYFVGLSPAEIRLALLSRGVKFEANRPLRYLELGFGSGFSLNIHAAANDGEFWGNDFVQAHVDGASAIASVSGARARFLPDSFAELLTREDLPAFDIIAAHGIWTWVPDEDRAAIVALLQRKLAPGGLFYVSYNNTAGWSSVVYLRQMMKLYLAESGDVKSADVSDAVAFARSLQGAGAAYFKENPIAATELAGMDVRDAVYLKQEYFLDDWKLMSLAEVEAALAPAGLRFGAQFPLITHDDELVLGPSGQALVAKLQTPMLRETAREAFQGMGFRQDIFTRQVATLNAEERRDHFRRQAFLLIAQPHSVRLKGPSPWGELDLGARGCAPVMNAMAELGDGPHTLADIEAALPDIAIDDLITRIIMLAAVNVVRPALSSAEQEIAAPRCAALNAYVLGLSGDNGAVLASPVLGAGVRVTPLEKVFIAAYASGKHTAEAIAPALAGHSELYGRSAHEVAATMFATSLAHFCAMRLC</sequence>
<organism evidence="3 4">
    <name type="scientific">Candidatus Viadribacter manganicus</name>
    <dbReference type="NCBI Taxonomy" id="1759059"/>
    <lineage>
        <taxon>Bacteria</taxon>
        <taxon>Pseudomonadati</taxon>
        <taxon>Pseudomonadota</taxon>
        <taxon>Alphaproteobacteria</taxon>
        <taxon>Hyphomonadales</taxon>
        <taxon>Hyphomonadaceae</taxon>
        <taxon>Candidatus Viadribacter</taxon>
    </lineage>
</organism>
<evidence type="ECO:0000313" key="3">
    <source>
        <dbReference type="EMBL" id="ANP46932.1"/>
    </source>
</evidence>
<dbReference type="InParanoid" id="A0A1B1AK43"/>
<feature type="domain" description="Methyltransferase" evidence="2">
    <location>
        <begin position="47"/>
        <end position="143"/>
    </location>
</feature>
<dbReference type="Proteomes" id="UP000092498">
    <property type="component" value="Chromosome"/>
</dbReference>
<keyword evidence="4" id="KW-1185">Reference proteome</keyword>
<dbReference type="Gene3D" id="3.40.50.150">
    <property type="entry name" value="Vaccinia Virus protein VP39"/>
    <property type="match status" value="1"/>
</dbReference>
<name>A0A1B1AK43_9PROT</name>
<dbReference type="KEGG" id="cbot:ATE48_13900"/>
<dbReference type="AlphaFoldDB" id="A0A1B1AK43"/>
<proteinExistence type="predicted"/>
<dbReference type="InterPro" id="IPR041698">
    <property type="entry name" value="Methyltransf_25"/>
</dbReference>
<evidence type="ECO:0000259" key="1">
    <source>
        <dbReference type="Pfam" id="PF10119"/>
    </source>
</evidence>